<dbReference type="RefSeq" id="WP_061861374.1">
    <property type="nucleotide sequence ID" value="NZ_CP015443.1"/>
</dbReference>
<evidence type="ECO:0000313" key="1">
    <source>
        <dbReference type="EMBL" id="AWX71632.1"/>
    </source>
</evidence>
<gene>
    <name evidence="1" type="ORF">BVDSYZ_06215</name>
</gene>
<name>A0ABC8D3F5_BACVE</name>
<reference evidence="1 2" key="1">
    <citation type="submission" date="2018-06" db="EMBL/GenBank/DDBJ databases">
        <title>Complete Genome Sequence of Bacillus velezensis DSYZ, a Plant Growth-Promoting Rhizobacterium with Antifungal Activity.</title>
        <authorList>
            <person name="Du B."/>
            <person name="Ding Y."/>
            <person name="Liu K."/>
            <person name="Yao L."/>
            <person name="Wang C."/>
            <person name="Li H."/>
            <person name="Liu H."/>
        </authorList>
    </citation>
    <scope>NUCLEOTIDE SEQUENCE [LARGE SCALE GENOMIC DNA]</scope>
    <source>
        <strain evidence="1 2">DSYZ</strain>
    </source>
</reference>
<dbReference type="EMBL" id="CP030150">
    <property type="protein sequence ID" value="AWX71632.1"/>
    <property type="molecule type" value="Genomic_DNA"/>
</dbReference>
<sequence length="372" mass="43175">MDQSAYKACLQDTINEASTKTYCSNMLKSLEQSGLIHYEDHLLAEQEQSVDLTEFKTESEVVQLCKAIDRSDKVIRAIEENEFTSAYKYSALFEIDRSPEDLIESMYKKGEIQDFHSESFTFDLLFDEASNIIVPTRYKVDDKVTIYKFNRHLTGFLPIEGNNKREIKYPILAVFFNDLNVVEIRIGKIKSFLRGDEYFYVRQFDFVVDWLQTNLACQLNPIDLTNAIDHISKLEETNVIVSGQLMNLRSGAKAKLEVGNNDDYLPLLGELKELIKTNAELFNNSPEIKEILDTFILETEETSDLPWISLTWTNETKSKATKVKFSFNYMNRQYSLLQYYYSSSTEMERMNNVTRYIIESKKQVGQQLQTNG</sequence>
<accession>A0ABC8D3F5</accession>
<proteinExistence type="predicted"/>
<protein>
    <submittedName>
        <fullName evidence="1">Uncharacterized protein</fullName>
    </submittedName>
</protein>
<dbReference type="AlphaFoldDB" id="A0ABC8D3F5"/>
<dbReference type="Proteomes" id="UP000250069">
    <property type="component" value="Chromosome"/>
</dbReference>
<evidence type="ECO:0000313" key="2">
    <source>
        <dbReference type="Proteomes" id="UP000250069"/>
    </source>
</evidence>
<organism evidence="1 2">
    <name type="scientific">Bacillus velezensis</name>
    <dbReference type="NCBI Taxonomy" id="492670"/>
    <lineage>
        <taxon>Bacteria</taxon>
        <taxon>Bacillati</taxon>
        <taxon>Bacillota</taxon>
        <taxon>Bacilli</taxon>
        <taxon>Bacillales</taxon>
        <taxon>Bacillaceae</taxon>
        <taxon>Bacillus</taxon>
        <taxon>Bacillus amyloliquefaciens group</taxon>
    </lineage>
</organism>